<dbReference type="InterPro" id="IPR005225">
    <property type="entry name" value="Small_GTP-bd"/>
</dbReference>
<evidence type="ECO:0000259" key="11">
    <source>
        <dbReference type="PROSITE" id="PS51712"/>
    </source>
</evidence>
<evidence type="ECO:0000256" key="5">
    <source>
        <dbReference type="ARBA" id="ARBA00022741"/>
    </source>
</evidence>
<evidence type="ECO:0000256" key="2">
    <source>
        <dbReference type="ARBA" id="ARBA00020953"/>
    </source>
</evidence>
<dbReference type="OrthoDB" id="9805918at2"/>
<dbReference type="Pfam" id="PF14714">
    <property type="entry name" value="KH_dom-like"/>
    <property type="match status" value="1"/>
</dbReference>
<feature type="binding site" evidence="8">
    <location>
        <begin position="187"/>
        <end position="194"/>
    </location>
    <ligand>
        <name>GTP</name>
        <dbReference type="ChEBI" id="CHEBI:37565"/>
        <label>2</label>
    </ligand>
</feature>
<feature type="binding site" evidence="8">
    <location>
        <begin position="299"/>
        <end position="302"/>
    </location>
    <ligand>
        <name>GTP</name>
        <dbReference type="ChEBI" id="CHEBI:37565"/>
        <label>2</label>
    </ligand>
</feature>
<dbReference type="SUPFAM" id="SSF52540">
    <property type="entry name" value="P-loop containing nucleoside triphosphate hydrolases"/>
    <property type="match status" value="2"/>
</dbReference>
<evidence type="ECO:0000256" key="6">
    <source>
        <dbReference type="ARBA" id="ARBA00023134"/>
    </source>
</evidence>
<dbReference type="InterPro" id="IPR027417">
    <property type="entry name" value="P-loop_NTPase"/>
</dbReference>
<dbReference type="CDD" id="cd01894">
    <property type="entry name" value="EngA1"/>
    <property type="match status" value="1"/>
</dbReference>
<sequence length="441" mass="49740">MAGFTVAIVGRPNVGKSTLFNRLLEQRKAIVDDVSGVTRDRQYGVADWNGKSFNVIDTGGFVSRSEDIFEREIRKQVKIAMEEANLLLFMCDVATGITDLDADMADLLRRSSKPVILVVNKVDNNTRQLEATEFYSLGFEKIFFMSSMSGSGSGELLDEITGMIPEDDETLEAAQEAAELPKIAIIGQPNVGKSSLLNALIGEERNIVSDIPGTTRDTIHTHYKMFQKDFILIDTAGLRRKNKVQEDLEFYSVIRAIKAMDEADVCLLLLDAAKGVTAQDLSIFSLAGRKGKGLVVLVNKWDLIEDKSTNTARDYEKDLKSRLAPFSDVPIIFTSVLEKQRIFKAIEEALRVYENRKRKVQTSRLNEVMLKAIENFHPPVVRGIPIKIKYVTQLPTFTPAFAFFCNLPDDVKQPYRNYLENQLRSNFDFEGVPLKLFFRKK</sequence>
<dbReference type="FunFam" id="3.30.300.20:FF:000004">
    <property type="entry name" value="GTPase Der"/>
    <property type="match status" value="1"/>
</dbReference>
<dbReference type="Pfam" id="PF01926">
    <property type="entry name" value="MMR_HSR1"/>
    <property type="match status" value="2"/>
</dbReference>
<proteinExistence type="inferred from homology"/>
<comment type="subunit">
    <text evidence="8">Associates with the 50S ribosomal subunit.</text>
</comment>
<keyword evidence="5 8" id="KW-0547">Nucleotide-binding</keyword>
<dbReference type="EMBL" id="FNBN01000005">
    <property type="protein sequence ID" value="SDG64723.1"/>
    <property type="molecule type" value="Genomic_DNA"/>
</dbReference>
<evidence type="ECO:0000313" key="12">
    <source>
        <dbReference type="EMBL" id="SDG64723.1"/>
    </source>
</evidence>
<dbReference type="FunFam" id="3.40.50.300:FF:000040">
    <property type="entry name" value="GTPase Der"/>
    <property type="match status" value="1"/>
</dbReference>
<keyword evidence="6 8" id="KW-0342">GTP-binding</keyword>
<evidence type="ECO:0000256" key="10">
    <source>
        <dbReference type="RuleBase" id="RU004481"/>
    </source>
</evidence>
<feature type="binding site" evidence="8">
    <location>
        <begin position="234"/>
        <end position="238"/>
    </location>
    <ligand>
        <name>GTP</name>
        <dbReference type="ChEBI" id="CHEBI:37565"/>
        <label>2</label>
    </ligand>
</feature>
<dbReference type="PANTHER" id="PTHR43834">
    <property type="entry name" value="GTPASE DER"/>
    <property type="match status" value="1"/>
</dbReference>
<feature type="binding site" evidence="8">
    <location>
        <begin position="120"/>
        <end position="123"/>
    </location>
    <ligand>
        <name>GTP</name>
        <dbReference type="ChEBI" id="CHEBI:37565"/>
        <label>1</label>
    </ligand>
</feature>
<dbReference type="NCBIfam" id="TIGR03594">
    <property type="entry name" value="GTPase_EngA"/>
    <property type="match status" value="1"/>
</dbReference>
<organism evidence="12 13">
    <name type="scientific">Chitinophaga filiformis</name>
    <name type="common">Myxococcus filiformis</name>
    <name type="synonym">Flexibacter filiformis</name>
    <dbReference type="NCBI Taxonomy" id="104663"/>
    <lineage>
        <taxon>Bacteria</taxon>
        <taxon>Pseudomonadati</taxon>
        <taxon>Bacteroidota</taxon>
        <taxon>Chitinophagia</taxon>
        <taxon>Chitinophagales</taxon>
        <taxon>Chitinophagaceae</taxon>
        <taxon>Chitinophaga</taxon>
    </lineage>
</organism>
<evidence type="ECO:0000256" key="8">
    <source>
        <dbReference type="HAMAP-Rule" id="MF_00195"/>
    </source>
</evidence>
<dbReference type="STRING" id="104663.SAMN04488121_105346"/>
<dbReference type="InterPro" id="IPR003593">
    <property type="entry name" value="AAA+_ATPase"/>
</dbReference>
<dbReference type="PANTHER" id="PTHR43834:SF6">
    <property type="entry name" value="GTPASE DER"/>
    <property type="match status" value="1"/>
</dbReference>
<dbReference type="HAMAP" id="MF_00195">
    <property type="entry name" value="GTPase_Der"/>
    <property type="match status" value="1"/>
</dbReference>
<feature type="binding site" evidence="8">
    <location>
        <begin position="57"/>
        <end position="61"/>
    </location>
    <ligand>
        <name>GTP</name>
        <dbReference type="ChEBI" id="CHEBI:37565"/>
        <label>1</label>
    </ligand>
</feature>
<evidence type="ECO:0000256" key="3">
    <source>
        <dbReference type="ARBA" id="ARBA00022517"/>
    </source>
</evidence>
<feature type="domain" description="EngA-type G" evidence="11">
    <location>
        <begin position="4"/>
        <end position="168"/>
    </location>
</feature>
<evidence type="ECO:0000256" key="9">
    <source>
        <dbReference type="PROSITE-ProRule" id="PRU01049"/>
    </source>
</evidence>
<dbReference type="CDD" id="cd01895">
    <property type="entry name" value="EngA2"/>
    <property type="match status" value="1"/>
</dbReference>
<comment type="similarity">
    <text evidence="1 8 9 10">Belongs to the TRAFAC class TrmE-Era-EngA-EngB-Septin-like GTPase superfamily. EngA (Der) GTPase family.</text>
</comment>
<dbReference type="FunFam" id="3.40.50.300:FF:000057">
    <property type="entry name" value="GTPase Der"/>
    <property type="match status" value="1"/>
</dbReference>
<dbReference type="AlphaFoldDB" id="A0A1G7VYD8"/>
<evidence type="ECO:0000256" key="4">
    <source>
        <dbReference type="ARBA" id="ARBA00022737"/>
    </source>
</evidence>
<evidence type="ECO:0000256" key="1">
    <source>
        <dbReference type="ARBA" id="ARBA00008279"/>
    </source>
</evidence>
<dbReference type="InterPro" id="IPR016484">
    <property type="entry name" value="GTPase_Der"/>
</dbReference>
<dbReference type="NCBIfam" id="TIGR00231">
    <property type="entry name" value="small_GTP"/>
    <property type="match status" value="2"/>
</dbReference>
<keyword evidence="3 8" id="KW-0690">Ribosome biogenesis</keyword>
<dbReference type="InterPro" id="IPR006073">
    <property type="entry name" value="GTP-bd"/>
</dbReference>
<keyword evidence="4 10" id="KW-0677">Repeat</keyword>
<accession>A0A1G7VYD8</accession>
<gene>
    <name evidence="8" type="primary">der</name>
    <name evidence="12" type="ORF">SAMN04488121_105346</name>
</gene>
<dbReference type="GO" id="GO:0043022">
    <property type="term" value="F:ribosome binding"/>
    <property type="evidence" value="ECO:0007669"/>
    <property type="project" value="TreeGrafter"/>
</dbReference>
<dbReference type="PIRSF" id="PIRSF006485">
    <property type="entry name" value="GTP-binding_EngA"/>
    <property type="match status" value="1"/>
</dbReference>
<dbReference type="InterPro" id="IPR015946">
    <property type="entry name" value="KH_dom-like_a/b"/>
</dbReference>
<evidence type="ECO:0000256" key="7">
    <source>
        <dbReference type="ARBA" id="ARBA00032345"/>
    </source>
</evidence>
<dbReference type="RefSeq" id="WP_089834986.1">
    <property type="nucleotide sequence ID" value="NZ_FNBN01000005.1"/>
</dbReference>
<dbReference type="Gene3D" id="3.30.300.20">
    <property type="match status" value="1"/>
</dbReference>
<dbReference type="Gene3D" id="3.40.50.300">
    <property type="entry name" value="P-loop containing nucleotide triphosphate hydrolases"/>
    <property type="match status" value="2"/>
</dbReference>
<dbReference type="GO" id="GO:0042254">
    <property type="term" value="P:ribosome biogenesis"/>
    <property type="evidence" value="ECO:0007669"/>
    <property type="project" value="UniProtKB-KW"/>
</dbReference>
<dbReference type="InterPro" id="IPR032859">
    <property type="entry name" value="KH_dom-like"/>
</dbReference>
<reference evidence="12 13" key="1">
    <citation type="submission" date="2016-10" db="EMBL/GenBank/DDBJ databases">
        <authorList>
            <person name="de Groot N.N."/>
        </authorList>
    </citation>
    <scope>NUCLEOTIDE SEQUENCE [LARGE SCALE GENOMIC DNA]</scope>
    <source>
        <strain evidence="12 13">DSM 527</strain>
    </source>
</reference>
<protein>
    <recommendedName>
        <fullName evidence="2 8">GTPase Der</fullName>
    </recommendedName>
    <alternativeName>
        <fullName evidence="7 8">GTP-binding protein EngA</fullName>
    </alternativeName>
</protein>
<dbReference type="PROSITE" id="PS51712">
    <property type="entry name" value="G_ENGA"/>
    <property type="match status" value="2"/>
</dbReference>
<dbReference type="Proteomes" id="UP000199045">
    <property type="component" value="Unassembled WGS sequence"/>
</dbReference>
<name>A0A1G7VYD8_CHIFI</name>
<dbReference type="InterPro" id="IPR031166">
    <property type="entry name" value="G_ENGA"/>
</dbReference>
<feature type="binding site" evidence="8">
    <location>
        <begin position="10"/>
        <end position="17"/>
    </location>
    <ligand>
        <name>GTP</name>
        <dbReference type="ChEBI" id="CHEBI:37565"/>
        <label>1</label>
    </ligand>
</feature>
<dbReference type="GO" id="GO:0005525">
    <property type="term" value="F:GTP binding"/>
    <property type="evidence" value="ECO:0007669"/>
    <property type="project" value="UniProtKB-UniRule"/>
</dbReference>
<evidence type="ECO:0000313" key="13">
    <source>
        <dbReference type="Proteomes" id="UP000199045"/>
    </source>
</evidence>
<dbReference type="SMART" id="SM00382">
    <property type="entry name" value="AAA"/>
    <property type="match status" value="2"/>
</dbReference>
<feature type="domain" description="EngA-type G" evidence="11">
    <location>
        <begin position="181"/>
        <end position="357"/>
    </location>
</feature>
<comment type="function">
    <text evidence="8 10">GTPase that plays an essential role in the late steps of ribosome biogenesis.</text>
</comment>